<dbReference type="GO" id="GO:0008658">
    <property type="term" value="F:penicillin binding"/>
    <property type="evidence" value="ECO:0007669"/>
    <property type="project" value="InterPro"/>
</dbReference>
<dbReference type="GO" id="GO:0008360">
    <property type="term" value="P:regulation of cell shape"/>
    <property type="evidence" value="ECO:0007669"/>
    <property type="project" value="UniProtKB-KW"/>
</dbReference>
<dbReference type="Gene3D" id="3.40.710.10">
    <property type="entry name" value="DD-peptidase/beta-lactamase superfamily"/>
    <property type="match status" value="1"/>
</dbReference>
<dbReference type="STRING" id="1608583.BN1356_02138"/>
<dbReference type="SUPFAM" id="SSF56519">
    <property type="entry name" value="Penicillin binding protein dimerisation domain"/>
    <property type="match status" value="1"/>
</dbReference>
<dbReference type="GO" id="GO:0009252">
    <property type="term" value="P:peptidoglycan biosynthetic process"/>
    <property type="evidence" value="ECO:0007669"/>
    <property type="project" value="UniProtKB-KW"/>
</dbReference>
<dbReference type="Pfam" id="PF03717">
    <property type="entry name" value="PBP_dimer"/>
    <property type="match status" value="1"/>
</dbReference>
<proteinExistence type="inferred from homology"/>
<keyword evidence="18" id="KW-1185">Reference proteome</keyword>
<dbReference type="PROSITE" id="PS51178">
    <property type="entry name" value="PASTA"/>
    <property type="match status" value="1"/>
</dbReference>
<dbReference type="GO" id="GO:0005886">
    <property type="term" value="C:plasma membrane"/>
    <property type="evidence" value="ECO:0007669"/>
    <property type="project" value="UniProtKB-SubCell"/>
</dbReference>
<dbReference type="SUPFAM" id="SSF56601">
    <property type="entry name" value="beta-lactamase/transpeptidase-like"/>
    <property type="match status" value="1"/>
</dbReference>
<keyword evidence="7" id="KW-0133">Cell shape</keyword>
<evidence type="ECO:0000256" key="6">
    <source>
        <dbReference type="ARBA" id="ARBA00022737"/>
    </source>
</evidence>
<evidence type="ECO:0000256" key="4">
    <source>
        <dbReference type="ARBA" id="ARBA00022618"/>
    </source>
</evidence>
<gene>
    <name evidence="17" type="ORF">BN1356_02138</name>
</gene>
<keyword evidence="8" id="KW-0573">Peptidoglycan synthesis</keyword>
<evidence type="ECO:0000256" key="15">
    <source>
        <dbReference type="SAM" id="Phobius"/>
    </source>
</evidence>
<dbReference type="AlphaFoldDB" id="A0A0E4H6D7"/>
<dbReference type="PANTHER" id="PTHR30627:SF26">
    <property type="entry name" value="PENICILLIN-BINDING PROTEIN 2B"/>
    <property type="match status" value="1"/>
</dbReference>
<evidence type="ECO:0000256" key="9">
    <source>
        <dbReference type="ARBA" id="ARBA00022989"/>
    </source>
</evidence>
<feature type="transmembrane region" description="Helical" evidence="15">
    <location>
        <begin position="30"/>
        <end position="50"/>
    </location>
</feature>
<evidence type="ECO:0000256" key="12">
    <source>
        <dbReference type="ARBA" id="ARBA00023306"/>
    </source>
</evidence>
<dbReference type="Gene3D" id="3.90.1310.10">
    <property type="entry name" value="Penicillin-binding protein 2a (Domain 2)"/>
    <property type="match status" value="1"/>
</dbReference>
<protein>
    <submittedName>
        <fullName evidence="17">Cell division protein FtsI</fullName>
    </submittedName>
</protein>
<evidence type="ECO:0000256" key="1">
    <source>
        <dbReference type="ARBA" id="ARBA00004162"/>
    </source>
</evidence>
<keyword evidence="13" id="KW-0961">Cell wall biogenesis/degradation</keyword>
<evidence type="ECO:0000256" key="10">
    <source>
        <dbReference type="ARBA" id="ARBA00023136"/>
    </source>
</evidence>
<organism evidence="17 18">
    <name type="scientific">Streptococcus varani</name>
    <dbReference type="NCBI Taxonomy" id="1608583"/>
    <lineage>
        <taxon>Bacteria</taxon>
        <taxon>Bacillati</taxon>
        <taxon>Bacillota</taxon>
        <taxon>Bacilli</taxon>
        <taxon>Lactobacillales</taxon>
        <taxon>Streptococcaceae</taxon>
        <taxon>Streptococcus</taxon>
    </lineage>
</organism>
<evidence type="ECO:0000256" key="2">
    <source>
        <dbReference type="ARBA" id="ARBA00007171"/>
    </source>
</evidence>
<keyword evidence="4 17" id="KW-0132">Cell division</keyword>
<sequence length="752" mass="83123">MPGKKKQFLRYVLKNRAIPSQNRRRVGQSLILLSVFIFFIFLINFAIIIGTDRKFGVNLSEAAKRVYQQEVTVQAKRGTIYDRTGYPIAQDSTTYTVYAIIDKEYLSAQKEILYVEESQFDKVADIFHEFLGMEKDYVLNQLRMPNVNQTYFGVRGKNITYGTMSAISEAAKAANIKGISFSTSPGRLYTNGIFASHFIGLAQLKDNDDGSQSLHGNTGVEAALNSILSGQDGKIIYEKDSYGRIIPGTETIQTEPVDGKDVYTTLSADLQRSLENNMEVFYSQKTKGVYANATLISAKTGEILATTQRPTFDPDTKEGINKEMDWQATLYQGHFEPGSTMKVMTLAAAIDNKTFNPNEYYTNNTYQLADAKINDWTVNAGRDPETLTFANGFALSSNVGMTMLEQRMGDAKWLSYLSKFRFGYPTRFGMNSETGGIFPADNIVTIAMSSFGQGISVTNTQMLRSFTAIGNHGVMLQPKFISGIYDANTESARVSQPEIMGKPVSADAADQTLNYMVTVGTDPRYGTLYSKDSGPVIQVDGYNVAVKSGTAEIAKAPEDGGGYMEGANDTINSVVAMIPAEDPEFIMYVTVQQPQEWSFLAWQDIVNPVLKEAMVLKDSLNLTGVSPVLANVTAETEYKLPNIMDENPGLIADELRRNLVQPVILGNGSKIKKVSREIGSNVRANQQILLLTDSFEEVPDMYGWTKSNLEKFADWTNIEIEMDGDGNKVVDQSIAMGTSLKETKKITITLGE</sequence>
<comment type="similarity">
    <text evidence="2">Belongs to the transpeptidase family.</text>
</comment>
<keyword evidence="12" id="KW-0131">Cell cycle</keyword>
<keyword evidence="3" id="KW-1003">Cell membrane</keyword>
<evidence type="ECO:0000256" key="11">
    <source>
        <dbReference type="ARBA" id="ARBA00023251"/>
    </source>
</evidence>
<dbReference type="GO" id="GO:0046677">
    <property type="term" value="P:response to antibiotic"/>
    <property type="evidence" value="ECO:0007669"/>
    <property type="project" value="UniProtKB-KW"/>
</dbReference>
<dbReference type="PANTHER" id="PTHR30627">
    <property type="entry name" value="PEPTIDOGLYCAN D,D-TRANSPEPTIDASE"/>
    <property type="match status" value="1"/>
</dbReference>
<evidence type="ECO:0000256" key="14">
    <source>
        <dbReference type="ARBA" id="ARBA00055980"/>
    </source>
</evidence>
<evidence type="ECO:0000256" key="5">
    <source>
        <dbReference type="ARBA" id="ARBA00022692"/>
    </source>
</evidence>
<dbReference type="OrthoDB" id="9804124at2"/>
<evidence type="ECO:0000256" key="3">
    <source>
        <dbReference type="ARBA" id="ARBA00022475"/>
    </source>
</evidence>
<dbReference type="InterPro" id="IPR012338">
    <property type="entry name" value="Beta-lactam/transpept-like"/>
</dbReference>
<dbReference type="Pfam" id="PF03793">
    <property type="entry name" value="PASTA"/>
    <property type="match status" value="1"/>
</dbReference>
<dbReference type="InterPro" id="IPR001460">
    <property type="entry name" value="PCN-bd_Tpept"/>
</dbReference>
<evidence type="ECO:0000313" key="18">
    <source>
        <dbReference type="Proteomes" id="UP000198604"/>
    </source>
</evidence>
<dbReference type="GO" id="GO:0071555">
    <property type="term" value="P:cell wall organization"/>
    <property type="evidence" value="ECO:0007669"/>
    <property type="project" value="UniProtKB-KW"/>
</dbReference>
<dbReference type="CDD" id="cd06575">
    <property type="entry name" value="PASTA_Pbp2x-like_2"/>
    <property type="match status" value="1"/>
</dbReference>
<reference evidence="18" key="1">
    <citation type="submission" date="2015-03" db="EMBL/GenBank/DDBJ databases">
        <authorList>
            <person name="Urmite Genomes"/>
        </authorList>
    </citation>
    <scope>NUCLEOTIDE SEQUENCE [LARGE SCALE GENOMIC DNA]</scope>
    <source>
        <strain evidence="18">FF10</strain>
    </source>
</reference>
<evidence type="ECO:0000256" key="13">
    <source>
        <dbReference type="ARBA" id="ARBA00023316"/>
    </source>
</evidence>
<feature type="domain" description="PASTA" evidence="16">
    <location>
        <begin position="692"/>
        <end position="752"/>
    </location>
</feature>
<dbReference type="InterPro" id="IPR036138">
    <property type="entry name" value="PBP_dimer_sf"/>
</dbReference>
<evidence type="ECO:0000256" key="8">
    <source>
        <dbReference type="ARBA" id="ARBA00022984"/>
    </source>
</evidence>
<name>A0A0E4H6D7_9STRE</name>
<dbReference type="InterPro" id="IPR053467">
    <property type="entry name" value="PbpX"/>
</dbReference>
<keyword evidence="6" id="KW-0677">Repeat</keyword>
<dbReference type="InterPro" id="IPR050515">
    <property type="entry name" value="Beta-lactam/transpept"/>
</dbReference>
<dbReference type="InterPro" id="IPR005311">
    <property type="entry name" value="PBP_dimer"/>
</dbReference>
<evidence type="ECO:0000313" key="17">
    <source>
        <dbReference type="EMBL" id="CQR25792.1"/>
    </source>
</evidence>
<comment type="function">
    <text evidence="14">A transpeptidase that forms peptide cross-links between adjacent glycan strands in cell wall peptidoglycan (PG). Part of the divisome machinery that synthesizes the septal cross wall. Beta-lactams inactivate the PBPs by acylating an essential serine residue in the active site of these proteins.</text>
</comment>
<keyword evidence="10 15" id="KW-0472">Membrane</keyword>
<dbReference type="FunFam" id="3.40.710.10:FF:000095">
    <property type="entry name" value="Penicillin-binding protein 2x"/>
    <property type="match status" value="1"/>
</dbReference>
<evidence type="ECO:0000256" key="7">
    <source>
        <dbReference type="ARBA" id="ARBA00022960"/>
    </source>
</evidence>
<dbReference type="EMBL" id="CTEN01000004">
    <property type="protein sequence ID" value="CQR25792.1"/>
    <property type="molecule type" value="Genomic_DNA"/>
</dbReference>
<dbReference type="CDD" id="cd06576">
    <property type="entry name" value="PASTA_Pbp2x-like_1"/>
    <property type="match status" value="1"/>
</dbReference>
<dbReference type="SMART" id="SM00740">
    <property type="entry name" value="PASTA"/>
    <property type="match status" value="1"/>
</dbReference>
<dbReference type="NCBIfam" id="NF038271">
    <property type="entry name" value="strep_PBP2X"/>
    <property type="match status" value="1"/>
</dbReference>
<dbReference type="Gene3D" id="2.20.70.70">
    <property type="match status" value="2"/>
</dbReference>
<dbReference type="Pfam" id="PF00905">
    <property type="entry name" value="Transpeptidase"/>
    <property type="match status" value="1"/>
</dbReference>
<dbReference type="SUPFAM" id="SSF54184">
    <property type="entry name" value="Penicillin-binding protein 2x (pbp-2x), c-terminal domain"/>
    <property type="match status" value="2"/>
</dbReference>
<keyword evidence="9 15" id="KW-1133">Transmembrane helix</keyword>
<accession>A0A0E4H6D7</accession>
<dbReference type="Proteomes" id="UP000198604">
    <property type="component" value="Unassembled WGS sequence"/>
</dbReference>
<keyword evidence="11" id="KW-0046">Antibiotic resistance</keyword>
<dbReference type="GO" id="GO:0051301">
    <property type="term" value="P:cell division"/>
    <property type="evidence" value="ECO:0007669"/>
    <property type="project" value="UniProtKB-KW"/>
</dbReference>
<dbReference type="InterPro" id="IPR005543">
    <property type="entry name" value="PASTA_dom"/>
</dbReference>
<keyword evidence="5 15" id="KW-0812">Transmembrane</keyword>
<evidence type="ECO:0000259" key="16">
    <source>
        <dbReference type="PROSITE" id="PS51178"/>
    </source>
</evidence>
<dbReference type="Gene3D" id="3.30.70.2110">
    <property type="match status" value="1"/>
</dbReference>
<dbReference type="RefSeq" id="WP_093651309.1">
    <property type="nucleotide sequence ID" value="NZ_CTEN01000004.1"/>
</dbReference>
<comment type="subcellular location">
    <subcellularLocation>
        <location evidence="1">Cell membrane</location>
        <topology evidence="1">Single-pass membrane protein</topology>
    </subcellularLocation>
</comment>